<dbReference type="PROSITE" id="PS00107">
    <property type="entry name" value="PROTEIN_KINASE_ATP"/>
    <property type="match status" value="1"/>
</dbReference>
<feature type="domain" description="Protein kinase" evidence="18">
    <location>
        <begin position="739"/>
        <end position="1011"/>
    </location>
</feature>
<keyword evidence="10 19" id="KW-0418">Kinase</keyword>
<dbReference type="Gene3D" id="1.10.510.10">
    <property type="entry name" value="Transferase(Phosphotransferase) domain 1"/>
    <property type="match status" value="1"/>
</dbReference>
<dbReference type="Gene3D" id="3.30.200.20">
    <property type="entry name" value="Phosphorylase Kinase, domain 1"/>
    <property type="match status" value="1"/>
</dbReference>
<name>A0A438D4J3_VITVI</name>
<organism evidence="19 20">
    <name type="scientific">Vitis vinifera</name>
    <name type="common">Grape</name>
    <dbReference type="NCBI Taxonomy" id="29760"/>
    <lineage>
        <taxon>Eukaryota</taxon>
        <taxon>Viridiplantae</taxon>
        <taxon>Streptophyta</taxon>
        <taxon>Embryophyta</taxon>
        <taxon>Tracheophyta</taxon>
        <taxon>Spermatophyta</taxon>
        <taxon>Magnoliopsida</taxon>
        <taxon>eudicotyledons</taxon>
        <taxon>Gunneridae</taxon>
        <taxon>Pentapetalae</taxon>
        <taxon>rosids</taxon>
        <taxon>Vitales</taxon>
        <taxon>Vitaceae</taxon>
        <taxon>Viteae</taxon>
        <taxon>Vitis</taxon>
    </lineage>
</organism>
<dbReference type="InterPro" id="IPR026960">
    <property type="entry name" value="RVT-Znf"/>
</dbReference>
<dbReference type="PANTHER" id="PTHR45974">
    <property type="entry name" value="RECEPTOR-LIKE PROTEIN 55"/>
    <property type="match status" value="1"/>
</dbReference>
<dbReference type="Proteomes" id="UP000288805">
    <property type="component" value="Unassembled WGS sequence"/>
</dbReference>
<dbReference type="InterPro" id="IPR000719">
    <property type="entry name" value="Prot_kinase_dom"/>
</dbReference>
<reference evidence="19 20" key="1">
    <citation type="journal article" date="2018" name="PLoS Genet.">
        <title>Population sequencing reveals clonal diversity and ancestral inbreeding in the grapevine cultivar Chardonnay.</title>
        <authorList>
            <person name="Roach M.J."/>
            <person name="Johnson D.L."/>
            <person name="Bohlmann J."/>
            <person name="van Vuuren H.J."/>
            <person name="Jones S.J."/>
            <person name="Pretorius I.S."/>
            <person name="Schmidt S.A."/>
            <person name="Borneman A.R."/>
        </authorList>
    </citation>
    <scope>NUCLEOTIDE SEQUENCE [LARGE SCALE GENOMIC DNA]</scope>
    <source>
        <strain evidence="20">cv. Chardonnay</strain>
        <tissue evidence="19">Leaf</tissue>
    </source>
</reference>
<evidence type="ECO:0000256" key="11">
    <source>
        <dbReference type="ARBA" id="ARBA00022840"/>
    </source>
</evidence>
<comment type="subcellular location">
    <subcellularLocation>
        <location evidence="1">Membrane</location>
        <topology evidence="1">Single-pass type I membrane protein</topology>
    </subcellularLocation>
</comment>
<evidence type="ECO:0000259" key="18">
    <source>
        <dbReference type="PROSITE" id="PS50011"/>
    </source>
</evidence>
<evidence type="ECO:0000256" key="17">
    <source>
        <dbReference type="SAM" id="Phobius"/>
    </source>
</evidence>
<gene>
    <name evidence="19" type="primary">VvCHDh000134_6</name>
    <name evidence="19" type="ORF">CK203_097918</name>
</gene>
<dbReference type="GO" id="GO:0005524">
    <property type="term" value="F:ATP binding"/>
    <property type="evidence" value="ECO:0007669"/>
    <property type="project" value="UniProtKB-UniRule"/>
</dbReference>
<keyword evidence="9 16" id="KW-0547">Nucleotide-binding</keyword>
<keyword evidence="14 19" id="KW-0675">Receptor</keyword>
<dbReference type="Pfam" id="PF07714">
    <property type="entry name" value="PK_Tyr_Ser-Thr"/>
    <property type="match status" value="1"/>
</dbReference>
<keyword evidence="15" id="KW-0325">Glycoprotein</keyword>
<evidence type="ECO:0000256" key="12">
    <source>
        <dbReference type="ARBA" id="ARBA00022989"/>
    </source>
</evidence>
<keyword evidence="4" id="KW-0433">Leucine-rich repeat</keyword>
<keyword evidence="8" id="KW-0677">Repeat</keyword>
<dbReference type="PROSITE" id="PS00108">
    <property type="entry name" value="PROTEIN_KINASE_ST"/>
    <property type="match status" value="1"/>
</dbReference>
<evidence type="ECO:0000256" key="1">
    <source>
        <dbReference type="ARBA" id="ARBA00004479"/>
    </source>
</evidence>
<evidence type="ECO:0000256" key="8">
    <source>
        <dbReference type="ARBA" id="ARBA00022737"/>
    </source>
</evidence>
<keyword evidence="5" id="KW-0808">Transferase</keyword>
<evidence type="ECO:0000256" key="4">
    <source>
        <dbReference type="ARBA" id="ARBA00022614"/>
    </source>
</evidence>
<dbReference type="CDD" id="cd14066">
    <property type="entry name" value="STKc_IRAK"/>
    <property type="match status" value="1"/>
</dbReference>
<evidence type="ECO:0000313" key="20">
    <source>
        <dbReference type="Proteomes" id="UP000288805"/>
    </source>
</evidence>
<proteinExistence type="predicted"/>
<evidence type="ECO:0000256" key="15">
    <source>
        <dbReference type="ARBA" id="ARBA00023180"/>
    </source>
</evidence>
<dbReference type="AlphaFoldDB" id="A0A438D4J3"/>
<protein>
    <recommendedName>
        <fullName evidence="2">non-specific serine/threonine protein kinase</fullName>
        <ecNumber evidence="2">2.7.11.1</ecNumber>
    </recommendedName>
</protein>
<dbReference type="InterPro" id="IPR008271">
    <property type="entry name" value="Ser/Thr_kinase_AS"/>
</dbReference>
<evidence type="ECO:0000256" key="14">
    <source>
        <dbReference type="ARBA" id="ARBA00023170"/>
    </source>
</evidence>
<dbReference type="GO" id="GO:0004674">
    <property type="term" value="F:protein serine/threonine kinase activity"/>
    <property type="evidence" value="ECO:0007669"/>
    <property type="project" value="UniProtKB-KW"/>
</dbReference>
<feature type="transmembrane region" description="Helical" evidence="17">
    <location>
        <begin position="672"/>
        <end position="698"/>
    </location>
</feature>
<evidence type="ECO:0000256" key="16">
    <source>
        <dbReference type="PROSITE-ProRule" id="PRU10141"/>
    </source>
</evidence>
<evidence type="ECO:0000256" key="7">
    <source>
        <dbReference type="ARBA" id="ARBA00022729"/>
    </source>
</evidence>
<evidence type="ECO:0000256" key="2">
    <source>
        <dbReference type="ARBA" id="ARBA00012513"/>
    </source>
</evidence>
<evidence type="ECO:0000256" key="3">
    <source>
        <dbReference type="ARBA" id="ARBA00022527"/>
    </source>
</evidence>
<keyword evidence="11 16" id="KW-0067">ATP-binding</keyword>
<keyword evidence="13 17" id="KW-0472">Membrane</keyword>
<comment type="caution">
    <text evidence="19">The sequence shown here is derived from an EMBL/GenBank/DDBJ whole genome shotgun (WGS) entry which is preliminary data.</text>
</comment>
<dbReference type="SUPFAM" id="SSF56112">
    <property type="entry name" value="Protein kinase-like (PK-like)"/>
    <property type="match status" value="1"/>
</dbReference>
<dbReference type="FunFam" id="1.10.510.10:FF:000453">
    <property type="entry name" value="LRR receptor-like serine/threonine-protein kinase HSL2"/>
    <property type="match status" value="1"/>
</dbReference>
<dbReference type="GO" id="GO:0016020">
    <property type="term" value="C:membrane"/>
    <property type="evidence" value="ECO:0007669"/>
    <property type="project" value="UniProtKB-SubCell"/>
</dbReference>
<sequence length="1066" mass="120509">MTDTHRRRNKLNKVKVNGRWLTEESEIKEEVSRAFQGLLADLGGWKPNIDGFIFESLEELDVEGLEKPFSEEVFGGGDELLETLVKVLANKLKGVLAKVISTSQNAFAEGQQIMDAVLIANEAINSILKTMFEKMGFGEMWHRWIKWCLSTARFSVMVNGSPTGFFQSSRGLRQGDLFLPYLFIIVMETFNYLLKIAVSEGLRVNLEKSELISVGRVENVEELADEFGYKVGRLPSTYLGMPLVIRRKYREERGGWSSCEAREANGVGLWKAISKMGHLVTPSFDFVVGDGKKAWVNEVWTAAGETEGSWSPCFNRPFNDWELEEVERLFYCLDGKKVSVDEEDRSILSFFAWEASWGRVLTLDRLQKRGWALANRCFPCQTFEESIDYLLHCEKTREVWMLLLSLFGVSWVFPFSVKETLLGWRGSFVGKKRKEVWQVGPLCLFWVIWKARNRIAFENSVLSIQRLQGNPICSNANIVNIHLFCGSESGGEENPESSTNSTDNCRIQECLTDDFFEYVPASPIPCFCASPLRVGYRLKSPSFSYFIPYESPFEKYVTSVLNMELYQLHIDSFFWEEGPRLRMHFKLFQHTIITHSIQVRFCELEASLHHGTFLAMTFLDHMSFSASLSWDLIQADMGLGCGSEVRLPVVLVRNILLWVCFDSATHGKSLSMGIWVAILLGAIACAIAISITVTLLIVRRHSKYQNTVSRRRLSSTISMKIDGVRDFTYREMALATDNFNDSTQVGQGGYGRVYKGILYDNTVVAIKRAQEGSLQGQKEFLTEIQLLSRLHHRNLVSLIGYCAEEGEQMLVYEFMPNGTLRDWLSAKSKTLIFSTRLRIALGSAKGILYLHTEAQPPIFHRDIKASNILLDSKFTPKVADFGLSRLAPDLEDEGAVPNHVSTIVKGTPGYLDPEYFLTRKLTDKSDVYSLGVVFLEILTGMQPISHGKNIVREVNMSHQLGMVFSIIDNKMGSYPSECVERFLALALRCCHDKPEDRPSMLDVVRELENILRMMPEIETQSSESASHSGKLLSLPSSSYVSRDLYSISNASGSDLVSGVIPTIAPR</sequence>
<keyword evidence="3" id="KW-0723">Serine/threonine-protein kinase</keyword>
<dbReference type="PROSITE" id="PS50011">
    <property type="entry name" value="PROTEIN_KINASE_DOM"/>
    <property type="match status" value="1"/>
</dbReference>
<keyword evidence="7" id="KW-0732">Signal</keyword>
<evidence type="ECO:0000256" key="6">
    <source>
        <dbReference type="ARBA" id="ARBA00022692"/>
    </source>
</evidence>
<dbReference type="Pfam" id="PF13966">
    <property type="entry name" value="zf-RVT"/>
    <property type="match status" value="1"/>
</dbReference>
<dbReference type="PANTHER" id="PTHR45974:SF216">
    <property type="entry name" value="PROTEIN KINASE DOMAIN-CONTAINING PROTEIN"/>
    <property type="match status" value="1"/>
</dbReference>
<evidence type="ECO:0000256" key="10">
    <source>
        <dbReference type="ARBA" id="ARBA00022777"/>
    </source>
</evidence>
<dbReference type="EC" id="2.7.11.1" evidence="2"/>
<accession>A0A438D4J3</accession>
<dbReference type="InterPro" id="IPR017441">
    <property type="entry name" value="Protein_kinase_ATP_BS"/>
</dbReference>
<dbReference type="SMART" id="SM00220">
    <property type="entry name" value="S_TKc"/>
    <property type="match status" value="1"/>
</dbReference>
<keyword evidence="12 17" id="KW-1133">Transmembrane helix</keyword>
<dbReference type="FunFam" id="3.30.200.20:FF:000328">
    <property type="entry name" value="Leucine-rich repeat protein kinase family protein"/>
    <property type="match status" value="1"/>
</dbReference>
<feature type="binding site" evidence="16">
    <location>
        <position position="767"/>
    </location>
    <ligand>
        <name>ATP</name>
        <dbReference type="ChEBI" id="CHEBI:30616"/>
    </ligand>
</feature>
<keyword evidence="6 17" id="KW-0812">Transmembrane</keyword>
<evidence type="ECO:0000256" key="5">
    <source>
        <dbReference type="ARBA" id="ARBA00022679"/>
    </source>
</evidence>
<evidence type="ECO:0000256" key="13">
    <source>
        <dbReference type="ARBA" id="ARBA00023136"/>
    </source>
</evidence>
<dbReference type="EMBL" id="QGNW01001800">
    <property type="protein sequence ID" value="RVW30374.1"/>
    <property type="molecule type" value="Genomic_DNA"/>
</dbReference>
<dbReference type="InterPro" id="IPR001245">
    <property type="entry name" value="Ser-Thr/Tyr_kinase_cat_dom"/>
</dbReference>
<dbReference type="InterPro" id="IPR011009">
    <property type="entry name" value="Kinase-like_dom_sf"/>
</dbReference>
<evidence type="ECO:0000256" key="9">
    <source>
        <dbReference type="ARBA" id="ARBA00022741"/>
    </source>
</evidence>
<evidence type="ECO:0000313" key="19">
    <source>
        <dbReference type="EMBL" id="RVW30374.1"/>
    </source>
</evidence>